<comment type="caution">
    <text evidence="1">The sequence shown here is derived from an EMBL/GenBank/DDBJ whole genome shotgun (WGS) entry which is preliminary data.</text>
</comment>
<protein>
    <submittedName>
        <fullName evidence="1">Uncharacterized protein</fullName>
    </submittedName>
</protein>
<dbReference type="Proteomes" id="UP000322873">
    <property type="component" value="Unassembled WGS sequence"/>
</dbReference>
<gene>
    <name evidence="1" type="ORF">EYC84_008997</name>
</gene>
<name>A0A5M9JDJ7_MONFR</name>
<accession>A0A5M9JDJ7</accession>
<evidence type="ECO:0000313" key="2">
    <source>
        <dbReference type="Proteomes" id="UP000322873"/>
    </source>
</evidence>
<proteinExistence type="predicted"/>
<reference evidence="1 2" key="1">
    <citation type="submission" date="2019-06" db="EMBL/GenBank/DDBJ databases">
        <title>Genome Sequence of the Brown Rot Fungal Pathogen Monilinia fructicola.</title>
        <authorList>
            <person name="De Miccolis Angelini R.M."/>
            <person name="Landi L."/>
            <person name="Abate D."/>
            <person name="Pollastro S."/>
            <person name="Romanazzi G."/>
            <person name="Faretra F."/>
        </authorList>
    </citation>
    <scope>NUCLEOTIDE SEQUENCE [LARGE SCALE GENOMIC DNA]</scope>
    <source>
        <strain evidence="1 2">Mfrc123</strain>
    </source>
</reference>
<organism evidence="1 2">
    <name type="scientific">Monilinia fructicola</name>
    <name type="common">Brown rot fungus</name>
    <name type="synonym">Ciboria fructicola</name>
    <dbReference type="NCBI Taxonomy" id="38448"/>
    <lineage>
        <taxon>Eukaryota</taxon>
        <taxon>Fungi</taxon>
        <taxon>Dikarya</taxon>
        <taxon>Ascomycota</taxon>
        <taxon>Pezizomycotina</taxon>
        <taxon>Leotiomycetes</taxon>
        <taxon>Helotiales</taxon>
        <taxon>Sclerotiniaceae</taxon>
        <taxon>Monilinia</taxon>
    </lineage>
</organism>
<dbReference type="AlphaFoldDB" id="A0A5M9JDJ7"/>
<keyword evidence="2" id="KW-1185">Reference proteome</keyword>
<evidence type="ECO:0000313" key="1">
    <source>
        <dbReference type="EMBL" id="KAA8566433.1"/>
    </source>
</evidence>
<sequence length="68" mass="7431">MVIFGLEPGAIRMYYCGRGDGRDGGVVFAGNHAANWKGEHADADVAVGDDVAQVEIVYLHRLRLVSWE</sequence>
<dbReference type="EMBL" id="VICG01000012">
    <property type="protein sequence ID" value="KAA8566433.1"/>
    <property type="molecule type" value="Genomic_DNA"/>
</dbReference>